<dbReference type="SUPFAM" id="SSF49503">
    <property type="entry name" value="Cupredoxins"/>
    <property type="match status" value="2"/>
</dbReference>
<keyword evidence="3" id="KW-0560">Oxidoreductase</keyword>
<reference evidence="9" key="1">
    <citation type="submission" date="2022-11" db="EMBL/GenBank/DDBJ databases">
        <authorList>
            <person name="Petersen C."/>
        </authorList>
    </citation>
    <scope>NUCLEOTIDE SEQUENCE</scope>
    <source>
        <strain evidence="9">IBT 21917</strain>
    </source>
</reference>
<evidence type="ECO:0000259" key="8">
    <source>
        <dbReference type="Pfam" id="PF07732"/>
    </source>
</evidence>
<dbReference type="Pfam" id="PF07731">
    <property type="entry name" value="Cu-oxidase_2"/>
    <property type="match status" value="1"/>
</dbReference>
<evidence type="ECO:0000256" key="2">
    <source>
        <dbReference type="ARBA" id="ARBA00022723"/>
    </source>
</evidence>
<gene>
    <name evidence="9" type="ORF">N7492_007294</name>
</gene>
<dbReference type="Gene3D" id="2.60.40.420">
    <property type="entry name" value="Cupredoxins - blue copper proteins"/>
    <property type="match status" value="3"/>
</dbReference>
<comment type="caution">
    <text evidence="9">The sequence shown here is derived from an EMBL/GenBank/DDBJ whole genome shotgun (WGS) entry which is preliminary data.</text>
</comment>
<keyword evidence="5" id="KW-1133">Transmembrane helix</keyword>
<evidence type="ECO:0000259" key="7">
    <source>
        <dbReference type="Pfam" id="PF07731"/>
    </source>
</evidence>
<dbReference type="EMBL" id="JAPQKO010000005">
    <property type="protein sequence ID" value="KAJ5161902.1"/>
    <property type="molecule type" value="Genomic_DNA"/>
</dbReference>
<evidence type="ECO:0000256" key="1">
    <source>
        <dbReference type="ARBA" id="ARBA00010609"/>
    </source>
</evidence>
<accession>A0A9W9HZK8</accession>
<reference evidence="9" key="2">
    <citation type="journal article" date="2023" name="IMA Fungus">
        <title>Comparative genomic study of the Penicillium genus elucidates a diverse pangenome and 15 lateral gene transfer events.</title>
        <authorList>
            <person name="Petersen C."/>
            <person name="Sorensen T."/>
            <person name="Nielsen M.R."/>
            <person name="Sondergaard T.E."/>
            <person name="Sorensen J.L."/>
            <person name="Fitzpatrick D.A."/>
            <person name="Frisvad J.C."/>
            <person name="Nielsen K.L."/>
        </authorList>
    </citation>
    <scope>NUCLEOTIDE SEQUENCE</scope>
    <source>
        <strain evidence="9">IBT 21917</strain>
    </source>
</reference>
<feature type="domain" description="Plastocyanin-like" evidence="6">
    <location>
        <begin position="234"/>
        <end position="367"/>
    </location>
</feature>
<dbReference type="PANTHER" id="PTHR11709">
    <property type="entry name" value="MULTI-COPPER OXIDASE"/>
    <property type="match status" value="1"/>
</dbReference>
<dbReference type="InterPro" id="IPR011706">
    <property type="entry name" value="Cu-oxidase_C"/>
</dbReference>
<dbReference type="InterPro" id="IPR033138">
    <property type="entry name" value="Cu_oxidase_CS"/>
</dbReference>
<dbReference type="GO" id="GO:0016491">
    <property type="term" value="F:oxidoreductase activity"/>
    <property type="evidence" value="ECO:0007669"/>
    <property type="project" value="UniProtKB-KW"/>
</dbReference>
<evidence type="ECO:0000313" key="9">
    <source>
        <dbReference type="EMBL" id="KAJ5161902.1"/>
    </source>
</evidence>
<dbReference type="PROSITE" id="PS00080">
    <property type="entry name" value="MULTICOPPER_OXIDASE2"/>
    <property type="match status" value="1"/>
</dbReference>
<dbReference type="InterPro" id="IPR045087">
    <property type="entry name" value="Cu-oxidase_fam"/>
</dbReference>
<feature type="transmembrane region" description="Helical" evidence="5">
    <location>
        <begin position="27"/>
        <end position="46"/>
    </location>
</feature>
<dbReference type="CDD" id="cd13910">
    <property type="entry name" value="CuRO_3_MCO_like_4"/>
    <property type="match status" value="1"/>
</dbReference>
<keyword evidence="2" id="KW-0479">Metal-binding</keyword>
<organism evidence="9 10">
    <name type="scientific">Penicillium capsulatum</name>
    <dbReference type="NCBI Taxonomy" id="69766"/>
    <lineage>
        <taxon>Eukaryota</taxon>
        <taxon>Fungi</taxon>
        <taxon>Dikarya</taxon>
        <taxon>Ascomycota</taxon>
        <taxon>Pezizomycotina</taxon>
        <taxon>Eurotiomycetes</taxon>
        <taxon>Eurotiomycetidae</taxon>
        <taxon>Eurotiales</taxon>
        <taxon>Aspergillaceae</taxon>
        <taxon>Penicillium</taxon>
    </lineage>
</organism>
<dbReference type="InterPro" id="IPR008972">
    <property type="entry name" value="Cupredoxin"/>
</dbReference>
<dbReference type="AlphaFoldDB" id="A0A9W9HZK8"/>
<comment type="similarity">
    <text evidence="1">Belongs to the multicopper oxidase family.</text>
</comment>
<dbReference type="Pfam" id="PF00394">
    <property type="entry name" value="Cu-oxidase"/>
    <property type="match status" value="1"/>
</dbReference>
<dbReference type="Pfam" id="PF07732">
    <property type="entry name" value="Cu-oxidase_3"/>
    <property type="match status" value="1"/>
</dbReference>
<feature type="domain" description="Plastocyanin-like" evidence="8">
    <location>
        <begin position="96"/>
        <end position="210"/>
    </location>
</feature>
<dbReference type="CDD" id="cd04206">
    <property type="entry name" value="CuRO_1_LCC_like"/>
    <property type="match status" value="1"/>
</dbReference>
<name>A0A9W9HZK8_9EURO</name>
<keyword evidence="5" id="KW-0472">Membrane</keyword>
<sequence length="644" mass="71958">QDSETAFRIPSMQEAVASKPRQHQLSLTLTQLTMILILVMILAYIVQPNVQFQSWVGSSQRWESGLETSSTRPQIELHPGEHAFRSPRTQHLDLEITQGHRMPDGVHKQVYLVNGMFPGPTIEARSGDTLMIKVTNSLQKDPIALHWHGLHVSNTVDGAAGVTQCPIAPGTNYIYNITIPINQNGTFWYHAHTGVARSDGLYGGLVVHGPSIKKLGIGTRDRDDFQRYGYHKELLLLIGDWYHRPAVEVLAWFMNPGNAGNEPVPDSLVINGIGFFNCSMMARGHPLDCIDQPLDSSLLNLDSDSIYRIRVVNTGSFAGFTLVFDRERLNIVQLDAVEVEHPVAHDINALGILHNGQRMDFILHPPRQNDRMESSITVELDQQDFKFANLALSPNQTFRISYGTTSKPNISLSSTSTRNEVDLAKVPSAPSVLHSLPAKADQTFVVYTKIQKMSRNANMPFGYFNHTTWKPQIDPPVPLARLPRKTWDKNQFGITTGPGTVWVDLIVNNLDEGSHPFHLHGYHFYVLRVYKSTIGAGTYDESYNPFADRIPPGLDKEVSPESIDPAQPFDLRNASLRDTVQIPRHGYAVLRFRADNPGVWLFHCHMMWHMATGMAMMVNVQGDPAGEKAHEPLSGTDGEQCVGY</sequence>
<feature type="non-terminal residue" evidence="9">
    <location>
        <position position="1"/>
    </location>
</feature>
<dbReference type="InterPro" id="IPR001117">
    <property type="entry name" value="Cu-oxidase_2nd"/>
</dbReference>
<dbReference type="InterPro" id="IPR011707">
    <property type="entry name" value="Cu-oxidase-like_N"/>
</dbReference>
<evidence type="ECO:0000256" key="4">
    <source>
        <dbReference type="ARBA" id="ARBA00023008"/>
    </source>
</evidence>
<protein>
    <submittedName>
        <fullName evidence="9">CAZyme family AA1</fullName>
    </submittedName>
</protein>
<keyword evidence="5" id="KW-0812">Transmembrane</keyword>
<evidence type="ECO:0000256" key="5">
    <source>
        <dbReference type="SAM" id="Phobius"/>
    </source>
</evidence>
<dbReference type="PROSITE" id="PS00079">
    <property type="entry name" value="MULTICOPPER_OXIDASE1"/>
    <property type="match status" value="1"/>
</dbReference>
<evidence type="ECO:0000256" key="3">
    <source>
        <dbReference type="ARBA" id="ARBA00023002"/>
    </source>
</evidence>
<dbReference type="OrthoDB" id="2121828at2759"/>
<evidence type="ECO:0000259" key="6">
    <source>
        <dbReference type="Pfam" id="PF00394"/>
    </source>
</evidence>
<keyword evidence="4" id="KW-0186">Copper</keyword>
<dbReference type="InterPro" id="IPR002355">
    <property type="entry name" value="Cu_oxidase_Cu_BS"/>
</dbReference>
<proteinExistence type="inferred from homology"/>
<dbReference type="PANTHER" id="PTHR11709:SF414">
    <property type="entry name" value="ADR239WP"/>
    <property type="match status" value="1"/>
</dbReference>
<evidence type="ECO:0000313" key="10">
    <source>
        <dbReference type="Proteomes" id="UP001146351"/>
    </source>
</evidence>
<dbReference type="GO" id="GO:0005507">
    <property type="term" value="F:copper ion binding"/>
    <property type="evidence" value="ECO:0007669"/>
    <property type="project" value="InterPro"/>
</dbReference>
<feature type="domain" description="Plastocyanin-like" evidence="7">
    <location>
        <begin position="486"/>
        <end position="621"/>
    </location>
</feature>
<keyword evidence="10" id="KW-1185">Reference proteome</keyword>
<dbReference type="Proteomes" id="UP001146351">
    <property type="component" value="Unassembled WGS sequence"/>
</dbReference>